<organism evidence="2 3">
    <name type="scientific">Allomyces macrogynus (strain ATCC 38327)</name>
    <name type="common">Allomyces javanicus var. macrogynus</name>
    <dbReference type="NCBI Taxonomy" id="578462"/>
    <lineage>
        <taxon>Eukaryota</taxon>
        <taxon>Fungi</taxon>
        <taxon>Fungi incertae sedis</taxon>
        <taxon>Blastocladiomycota</taxon>
        <taxon>Blastocladiomycetes</taxon>
        <taxon>Blastocladiales</taxon>
        <taxon>Blastocladiaceae</taxon>
        <taxon>Allomyces</taxon>
    </lineage>
</organism>
<reference evidence="3" key="2">
    <citation type="submission" date="2009-11" db="EMBL/GenBank/DDBJ databases">
        <title>The Genome Sequence of Allomyces macrogynus strain ATCC 38327.</title>
        <authorList>
            <consortium name="The Broad Institute Genome Sequencing Platform"/>
            <person name="Russ C."/>
            <person name="Cuomo C."/>
            <person name="Shea T."/>
            <person name="Young S.K."/>
            <person name="Zeng Q."/>
            <person name="Koehrsen M."/>
            <person name="Haas B."/>
            <person name="Borodovsky M."/>
            <person name="Guigo R."/>
            <person name="Alvarado L."/>
            <person name="Berlin A."/>
            <person name="Borenstein D."/>
            <person name="Chen Z."/>
            <person name="Engels R."/>
            <person name="Freedman E."/>
            <person name="Gellesch M."/>
            <person name="Goldberg J."/>
            <person name="Griggs A."/>
            <person name="Gujja S."/>
            <person name="Heiman D."/>
            <person name="Hepburn T."/>
            <person name="Howarth C."/>
            <person name="Jen D."/>
            <person name="Larson L."/>
            <person name="Lewis B."/>
            <person name="Mehta T."/>
            <person name="Park D."/>
            <person name="Pearson M."/>
            <person name="Roberts A."/>
            <person name="Saif S."/>
            <person name="Shenoy N."/>
            <person name="Sisk P."/>
            <person name="Stolte C."/>
            <person name="Sykes S."/>
            <person name="Walk T."/>
            <person name="White J."/>
            <person name="Yandava C."/>
            <person name="Burger G."/>
            <person name="Gray M.W."/>
            <person name="Holland P.W.H."/>
            <person name="King N."/>
            <person name="Lang F.B.F."/>
            <person name="Roger A.J."/>
            <person name="Ruiz-Trillo I."/>
            <person name="Lander E."/>
            <person name="Nusbaum C."/>
        </authorList>
    </citation>
    <scope>NUCLEOTIDE SEQUENCE [LARGE SCALE GENOMIC DNA]</scope>
    <source>
        <strain evidence="3">ATCC 38327</strain>
    </source>
</reference>
<feature type="compositionally biased region" description="Acidic residues" evidence="1">
    <location>
        <begin position="117"/>
        <end position="128"/>
    </location>
</feature>
<dbReference type="STRING" id="578462.A0A0L0S031"/>
<dbReference type="Proteomes" id="UP000054350">
    <property type="component" value="Unassembled WGS sequence"/>
</dbReference>
<dbReference type="PANTHER" id="PTHR24030">
    <property type="entry name" value="PROTEIN CMSS1"/>
    <property type="match status" value="1"/>
</dbReference>
<feature type="compositionally biased region" description="Basic residues" evidence="1">
    <location>
        <begin position="496"/>
        <end position="512"/>
    </location>
</feature>
<feature type="compositionally biased region" description="Pro residues" evidence="1">
    <location>
        <begin position="516"/>
        <end position="532"/>
    </location>
</feature>
<evidence type="ECO:0000313" key="3">
    <source>
        <dbReference type="Proteomes" id="UP000054350"/>
    </source>
</evidence>
<dbReference type="GO" id="GO:0030686">
    <property type="term" value="C:90S preribosome"/>
    <property type="evidence" value="ECO:0007669"/>
    <property type="project" value="TreeGrafter"/>
</dbReference>
<proteinExistence type="predicted"/>
<dbReference type="Gene3D" id="3.40.50.300">
    <property type="entry name" value="P-loop containing nucleotide triphosphate hydrolases"/>
    <property type="match status" value="1"/>
</dbReference>
<dbReference type="VEuPathDB" id="FungiDB:AMAG_01570"/>
<keyword evidence="3" id="KW-1185">Reference proteome</keyword>
<name>A0A0L0S031_ALLM3</name>
<feature type="compositionally biased region" description="Acidic residues" evidence="1">
    <location>
        <begin position="446"/>
        <end position="457"/>
    </location>
</feature>
<feature type="compositionally biased region" description="Acidic residues" evidence="1">
    <location>
        <begin position="464"/>
        <end position="483"/>
    </location>
</feature>
<dbReference type="OrthoDB" id="1929311at2759"/>
<feature type="region of interest" description="Disordered" evidence="1">
    <location>
        <begin position="274"/>
        <end position="324"/>
    </location>
</feature>
<protein>
    <submittedName>
        <fullName evidence="2">Uncharacterized protein</fullName>
    </submittedName>
</protein>
<evidence type="ECO:0000313" key="2">
    <source>
        <dbReference type="EMBL" id="KNE55684.1"/>
    </source>
</evidence>
<evidence type="ECO:0000256" key="1">
    <source>
        <dbReference type="SAM" id="MobiDB-lite"/>
    </source>
</evidence>
<dbReference type="Pfam" id="PF14617">
    <property type="entry name" value="CMS1"/>
    <property type="match status" value="2"/>
</dbReference>
<feature type="compositionally biased region" description="Low complexity" evidence="1">
    <location>
        <begin position="14"/>
        <end position="33"/>
    </location>
</feature>
<feature type="region of interest" description="Disordered" evidence="1">
    <location>
        <begin position="442"/>
        <end position="532"/>
    </location>
</feature>
<dbReference type="EMBL" id="GG745329">
    <property type="protein sequence ID" value="KNE55684.1"/>
    <property type="molecule type" value="Genomic_DNA"/>
</dbReference>
<feature type="compositionally biased region" description="Gly residues" evidence="1">
    <location>
        <begin position="294"/>
        <end position="312"/>
    </location>
</feature>
<feature type="region of interest" description="Disordered" evidence="1">
    <location>
        <begin position="1"/>
        <end position="54"/>
    </location>
</feature>
<dbReference type="AlphaFoldDB" id="A0A0L0S031"/>
<feature type="region of interest" description="Disordered" evidence="1">
    <location>
        <begin position="117"/>
        <end position="152"/>
    </location>
</feature>
<gene>
    <name evidence="2" type="ORF">AMAG_01570</name>
</gene>
<feature type="compositionally biased region" description="Basic and acidic residues" evidence="1">
    <location>
        <begin position="313"/>
        <end position="324"/>
    </location>
</feature>
<dbReference type="InterPro" id="IPR027417">
    <property type="entry name" value="P-loop_NTPase"/>
</dbReference>
<feature type="compositionally biased region" description="Acidic residues" evidence="1">
    <location>
        <begin position="44"/>
        <end position="54"/>
    </location>
</feature>
<dbReference type="eggNOG" id="KOG3089">
    <property type="taxonomic scope" value="Eukaryota"/>
</dbReference>
<dbReference type="InterPro" id="IPR032704">
    <property type="entry name" value="Cms1"/>
</dbReference>
<accession>A0A0L0S031</accession>
<sequence length="532" mass="58032">MARKPKNRNKKSVAAAAATPAAAPAPPAATDTPLGSPAPSLPVEDNDADMDNFMEFDAKPRSAYADEDDFGFDADGDVTLDGVAAADLEVSDEDMDLAPTSGAAAGGVLAAALDDEVAAEQSDDGEEQEGSKKRKRTQNAKDKSKEKKRRKFAESLDRATLKARSPFAQAEHLAKHLLDYTINDRKMTTIEVQDKLLPESRFLDLSDFGEVSDARYPELVRRAVPTLDDYFVQPGERRPKASKMNLRKRGPLLLIICSSGIRCMDVIRALRPLTDGGDDHHDSSSFRGGRRGGRGGFRGSRGGRGGRGGIFGGRDDRAFDERAPKSSNTHVKIAKLFAKHMKVDEQVEFLANHPAHLAVGTPNRIAKLLDLGALKTRNLHAVVLDATFRDAKQRTLFTANESRAEFFQLYLDHLAKVCHERCAEDEVKDEDKMDVDAAMPAVVERNDEDNEDNEEKEDAVKEEATEDADSESFDDESDADEAGDEGKGAGSEQPSRRKGKGGEKRRGKKKPALRIPDPPAAPELPAPPMCIF</sequence>
<dbReference type="GO" id="GO:0005634">
    <property type="term" value="C:nucleus"/>
    <property type="evidence" value="ECO:0007669"/>
    <property type="project" value="TreeGrafter"/>
</dbReference>
<reference evidence="2 3" key="1">
    <citation type="submission" date="2009-11" db="EMBL/GenBank/DDBJ databases">
        <title>Annotation of Allomyces macrogynus ATCC 38327.</title>
        <authorList>
            <consortium name="The Broad Institute Genome Sequencing Platform"/>
            <person name="Russ C."/>
            <person name="Cuomo C."/>
            <person name="Burger G."/>
            <person name="Gray M.W."/>
            <person name="Holland P.W.H."/>
            <person name="King N."/>
            <person name="Lang F.B.F."/>
            <person name="Roger A.J."/>
            <person name="Ruiz-Trillo I."/>
            <person name="Young S.K."/>
            <person name="Zeng Q."/>
            <person name="Gargeya S."/>
            <person name="Fitzgerald M."/>
            <person name="Haas B."/>
            <person name="Abouelleil A."/>
            <person name="Alvarado L."/>
            <person name="Arachchi H.M."/>
            <person name="Berlin A."/>
            <person name="Chapman S.B."/>
            <person name="Gearin G."/>
            <person name="Goldberg J."/>
            <person name="Griggs A."/>
            <person name="Gujja S."/>
            <person name="Hansen M."/>
            <person name="Heiman D."/>
            <person name="Howarth C."/>
            <person name="Larimer J."/>
            <person name="Lui A."/>
            <person name="MacDonald P.J.P."/>
            <person name="McCowen C."/>
            <person name="Montmayeur A."/>
            <person name="Murphy C."/>
            <person name="Neiman D."/>
            <person name="Pearson M."/>
            <person name="Priest M."/>
            <person name="Roberts A."/>
            <person name="Saif S."/>
            <person name="Shea T."/>
            <person name="Sisk P."/>
            <person name="Stolte C."/>
            <person name="Sykes S."/>
            <person name="Wortman J."/>
            <person name="Nusbaum C."/>
            <person name="Birren B."/>
        </authorList>
    </citation>
    <scope>NUCLEOTIDE SEQUENCE [LARGE SCALE GENOMIC DNA]</scope>
    <source>
        <strain evidence="2 3">ATCC 38327</strain>
    </source>
</reference>
<dbReference type="PANTHER" id="PTHR24030:SF0">
    <property type="entry name" value="PROTEIN CMSS1"/>
    <property type="match status" value="1"/>
</dbReference>
<feature type="compositionally biased region" description="Basic residues" evidence="1">
    <location>
        <begin position="1"/>
        <end position="11"/>
    </location>
</feature>